<keyword evidence="2" id="KW-1133">Transmembrane helix</keyword>
<dbReference type="GO" id="GO:0016286">
    <property type="term" value="F:small conductance calcium-activated potassium channel activity"/>
    <property type="evidence" value="ECO:0007669"/>
    <property type="project" value="InterPro"/>
</dbReference>
<dbReference type="EMBL" id="SUNJ01012522">
    <property type="protein sequence ID" value="TPP57972.1"/>
    <property type="molecule type" value="Genomic_DNA"/>
</dbReference>
<feature type="transmembrane region" description="Helical" evidence="2">
    <location>
        <begin position="129"/>
        <end position="150"/>
    </location>
</feature>
<keyword evidence="2" id="KW-0812">Transmembrane</keyword>
<reference evidence="3 4" key="1">
    <citation type="submission" date="2019-04" db="EMBL/GenBank/DDBJ databases">
        <title>Annotation for the trematode Fasciola gigantica.</title>
        <authorList>
            <person name="Choi Y.-J."/>
        </authorList>
    </citation>
    <scope>NUCLEOTIDE SEQUENCE [LARGE SCALE GENOMIC DNA]</scope>
    <source>
        <strain evidence="3">Uganda_cow_1</strain>
    </source>
</reference>
<proteinExistence type="predicted"/>
<protein>
    <recommendedName>
        <fullName evidence="5">Small conductance calcium-activated potassium channel protein</fullName>
    </recommendedName>
</protein>
<sequence>MDSPKHTRNLQAVPGTVVVPLAPSMTKTVSIPTSSPPNARLLPPVLNEDDDQSPKDIRMRYRRLRRPTERYSKGIGYHLGRRRHLLERRRRMADFSLAFGMFGIVAAFLDTELVARSLYSKTSIYSYGVRLLISLSTIVLLALIVSYHAYDVMVSFMDNFGVRSRLEKTQKPCNIVRV</sequence>
<feature type="compositionally biased region" description="Polar residues" evidence="1">
    <location>
        <begin position="28"/>
        <end position="37"/>
    </location>
</feature>
<accession>A0A504Y8Z0</accession>
<dbReference type="PANTHER" id="PTHR10153">
    <property type="entry name" value="SMALL CONDUCTANCE CALCIUM-ACTIVATED POTASSIUM CHANNEL"/>
    <property type="match status" value="1"/>
</dbReference>
<dbReference type="OrthoDB" id="6252808at2759"/>
<name>A0A504Y8Z0_FASGI</name>
<evidence type="ECO:0008006" key="5">
    <source>
        <dbReference type="Google" id="ProtNLM"/>
    </source>
</evidence>
<dbReference type="Proteomes" id="UP000316759">
    <property type="component" value="Unassembled WGS sequence"/>
</dbReference>
<feature type="region of interest" description="Disordered" evidence="1">
    <location>
        <begin position="28"/>
        <end position="53"/>
    </location>
</feature>
<dbReference type="Pfam" id="PF03530">
    <property type="entry name" value="SK_channel"/>
    <property type="match status" value="1"/>
</dbReference>
<evidence type="ECO:0000313" key="4">
    <source>
        <dbReference type="Proteomes" id="UP000316759"/>
    </source>
</evidence>
<evidence type="ECO:0000313" key="3">
    <source>
        <dbReference type="EMBL" id="TPP57972.1"/>
    </source>
</evidence>
<feature type="transmembrane region" description="Helical" evidence="2">
    <location>
        <begin position="92"/>
        <end position="109"/>
    </location>
</feature>
<dbReference type="STRING" id="46835.A0A504Y8Z0"/>
<dbReference type="GO" id="GO:0016020">
    <property type="term" value="C:membrane"/>
    <property type="evidence" value="ECO:0007669"/>
    <property type="project" value="InterPro"/>
</dbReference>
<dbReference type="AlphaFoldDB" id="A0A504Y8Z0"/>
<gene>
    <name evidence="3" type="ORF">FGIG_11289</name>
</gene>
<keyword evidence="2" id="KW-0472">Membrane</keyword>
<evidence type="ECO:0000256" key="1">
    <source>
        <dbReference type="SAM" id="MobiDB-lite"/>
    </source>
</evidence>
<evidence type="ECO:0000256" key="2">
    <source>
        <dbReference type="SAM" id="Phobius"/>
    </source>
</evidence>
<organism evidence="3 4">
    <name type="scientific">Fasciola gigantica</name>
    <name type="common">Giant liver fluke</name>
    <dbReference type="NCBI Taxonomy" id="46835"/>
    <lineage>
        <taxon>Eukaryota</taxon>
        <taxon>Metazoa</taxon>
        <taxon>Spiralia</taxon>
        <taxon>Lophotrochozoa</taxon>
        <taxon>Platyhelminthes</taxon>
        <taxon>Trematoda</taxon>
        <taxon>Digenea</taxon>
        <taxon>Plagiorchiida</taxon>
        <taxon>Echinostomata</taxon>
        <taxon>Echinostomatoidea</taxon>
        <taxon>Fasciolidae</taxon>
        <taxon>Fasciola</taxon>
    </lineage>
</organism>
<comment type="caution">
    <text evidence="3">The sequence shown here is derived from an EMBL/GenBank/DDBJ whole genome shotgun (WGS) entry which is preliminary data.</text>
</comment>
<keyword evidence="4" id="KW-1185">Reference proteome</keyword>
<dbReference type="InterPro" id="IPR015449">
    <property type="entry name" value="K_chnl_Ca-activ_SK"/>
</dbReference>